<organism evidence="13">
    <name type="scientific">Vannella robusta</name>
    <dbReference type="NCBI Taxonomy" id="1487602"/>
    <lineage>
        <taxon>Eukaryota</taxon>
        <taxon>Amoebozoa</taxon>
        <taxon>Discosea</taxon>
        <taxon>Flabellinia</taxon>
        <taxon>Vannellidae</taxon>
        <taxon>Vannella</taxon>
    </lineage>
</organism>
<keyword evidence="7" id="KW-0479">Metal-binding</keyword>
<gene>
    <name evidence="13" type="ORF">VSP0166_LOCUS13491</name>
</gene>
<keyword evidence="8" id="KW-0408">Iron</keyword>
<dbReference type="InterPro" id="IPR042265">
    <property type="entry name" value="DPH1/DPH2_3"/>
</dbReference>
<dbReference type="InterPro" id="IPR042264">
    <property type="entry name" value="DPH1/DPH2_2"/>
</dbReference>
<evidence type="ECO:0000256" key="1">
    <source>
        <dbReference type="ARBA" id="ARBA00005156"/>
    </source>
</evidence>
<keyword evidence="11" id="KW-0004">4Fe-4S</keyword>
<accession>A0A7S4IJV5</accession>
<dbReference type="PIRSF" id="PIRSF004967">
    <property type="entry name" value="DPH1"/>
    <property type="match status" value="1"/>
</dbReference>
<dbReference type="AlphaFoldDB" id="A0A7S4IJV5"/>
<dbReference type="Gene3D" id="3.40.50.11860">
    <property type="entry name" value="Diphthamide synthesis DPH1/DPH2 domain 3"/>
    <property type="match status" value="1"/>
</dbReference>
<proteinExistence type="inferred from homology"/>
<evidence type="ECO:0000256" key="12">
    <source>
        <dbReference type="SAM" id="MobiDB-lite"/>
    </source>
</evidence>
<comment type="pathway">
    <text evidence="1 11">Protein modification; peptidyl-diphthamide biosynthesis.</text>
</comment>
<dbReference type="UniPathway" id="UPA00559"/>
<dbReference type="FunFam" id="3.40.50.11840:FF:000001">
    <property type="entry name" value="2-(3-amino-3-carboxypropyl)histidine synthase subunit 1"/>
    <property type="match status" value="1"/>
</dbReference>
<sequence length="417" mass="47334">MAEVINTNDQDKPRKKRKFVGKRKIKTVNKTEKSVVTRDGNQTKVFRGRVSHTIPDEILNNAKLNETIEQLLPTNYNFEIHKTIHRLLQNECKLVALQFPEGLLMYGGRIADILREFANVDVIMLGDVTYGACCVDDFTARALGADFLVHYGHSCLVPIDVTQGIKCLYVFVDIKIDIRHFIETVKYNFDSSQRLALIGTIQFASSLQAAAAELKEKFQVSVPQSKPLSRGEVLGCTSPHFTDVDAIVYLADGRFHLESVMIHNPTIPAFKYDPYSKKFTKEEYLVEEMFTLRKQAIKEASEAKKVGVILGTLGRQGSPRVLKHIEELLSAQNVNYSVVLLSEVFPSKLDLFSDVDAWIQIACPRLSIDWGYAFTKPLLNPYEAEVAWQGTEWKEIYPMDFYAKDGGAWSVYHQRNK</sequence>
<dbReference type="Gene3D" id="3.40.50.11840">
    <property type="entry name" value="Diphthamide synthesis DPH1/DPH2 domain 1"/>
    <property type="match status" value="1"/>
</dbReference>
<evidence type="ECO:0000256" key="8">
    <source>
        <dbReference type="ARBA" id="ARBA00023004"/>
    </source>
</evidence>
<evidence type="ECO:0000256" key="11">
    <source>
        <dbReference type="PIRNR" id="PIRNR004967"/>
    </source>
</evidence>
<evidence type="ECO:0000256" key="4">
    <source>
        <dbReference type="ARBA" id="ARBA00021915"/>
    </source>
</evidence>
<dbReference type="GO" id="GO:0017183">
    <property type="term" value="P:protein histidyl modification to diphthamide"/>
    <property type="evidence" value="ECO:0007669"/>
    <property type="project" value="UniProtKB-UniRule"/>
</dbReference>
<dbReference type="FunFam" id="3.40.50.11850:FF:000001">
    <property type="entry name" value="2-(3-amino-3-carboxypropyl)histidine synthase subunit 1"/>
    <property type="match status" value="1"/>
</dbReference>
<dbReference type="GO" id="GO:0046872">
    <property type="term" value="F:metal ion binding"/>
    <property type="evidence" value="ECO:0007669"/>
    <property type="project" value="UniProtKB-KW"/>
</dbReference>
<dbReference type="GO" id="GO:0051539">
    <property type="term" value="F:4 iron, 4 sulfur cluster binding"/>
    <property type="evidence" value="ECO:0007669"/>
    <property type="project" value="UniProtKB-UniRule"/>
</dbReference>
<dbReference type="InterPro" id="IPR016435">
    <property type="entry name" value="DPH1/DPH2"/>
</dbReference>
<dbReference type="PANTHER" id="PTHR10762:SF1">
    <property type="entry name" value="2-(3-AMINO-3-CARBOXYPROPYL)HISTIDINE SYNTHASE SUBUNIT 1"/>
    <property type="match status" value="1"/>
</dbReference>
<feature type="region of interest" description="Disordered" evidence="12">
    <location>
        <begin position="1"/>
        <end position="20"/>
    </location>
</feature>
<dbReference type="EMBL" id="HBKP01019040">
    <property type="protein sequence ID" value="CAE2231664.1"/>
    <property type="molecule type" value="Transcribed_RNA"/>
</dbReference>
<reference evidence="13" key="1">
    <citation type="submission" date="2021-01" db="EMBL/GenBank/DDBJ databases">
        <authorList>
            <person name="Corre E."/>
            <person name="Pelletier E."/>
            <person name="Niang G."/>
            <person name="Scheremetjew M."/>
            <person name="Finn R."/>
            <person name="Kale V."/>
            <person name="Holt S."/>
            <person name="Cochrane G."/>
            <person name="Meng A."/>
            <person name="Brown T."/>
            <person name="Cohen L."/>
        </authorList>
    </citation>
    <scope>NUCLEOTIDE SEQUENCE</scope>
    <source>
        <strain evidence="13">DIVA3 518/3/11/1/6</strain>
    </source>
</reference>
<dbReference type="InterPro" id="IPR042263">
    <property type="entry name" value="DPH1/DPH2_1"/>
</dbReference>
<dbReference type="GO" id="GO:0090560">
    <property type="term" value="F:2-(3-amino-3-carboxypropyl)histidine synthase activity"/>
    <property type="evidence" value="ECO:0007669"/>
    <property type="project" value="UniProtKB-UniRule"/>
</dbReference>
<dbReference type="PANTHER" id="PTHR10762">
    <property type="entry name" value="DIPHTHAMIDE BIOSYNTHESIS PROTEIN"/>
    <property type="match status" value="1"/>
</dbReference>
<evidence type="ECO:0000256" key="10">
    <source>
        <dbReference type="ARBA" id="ARBA00048403"/>
    </source>
</evidence>
<dbReference type="InterPro" id="IPR035435">
    <property type="entry name" value="DPH1/DPH2_euk_archaea"/>
</dbReference>
<dbReference type="EC" id="2.5.1.108" evidence="3 11"/>
<comment type="catalytic activity">
    <reaction evidence="10 11">
        <text>L-histidyl-[translation elongation factor 2] + S-adenosyl-L-methionine = 2-[(3S)-amino-3-carboxypropyl]-L-histidyl-[translation elongation factor 2] + S-methyl-5'-thioadenosine + H(+)</text>
        <dbReference type="Rhea" id="RHEA:36783"/>
        <dbReference type="Rhea" id="RHEA-COMP:9748"/>
        <dbReference type="Rhea" id="RHEA-COMP:9749"/>
        <dbReference type="ChEBI" id="CHEBI:15378"/>
        <dbReference type="ChEBI" id="CHEBI:17509"/>
        <dbReference type="ChEBI" id="CHEBI:29979"/>
        <dbReference type="ChEBI" id="CHEBI:59789"/>
        <dbReference type="ChEBI" id="CHEBI:73995"/>
        <dbReference type="EC" id="2.5.1.108"/>
    </reaction>
</comment>
<evidence type="ECO:0000256" key="9">
    <source>
        <dbReference type="ARBA" id="ARBA00023014"/>
    </source>
</evidence>
<keyword evidence="5 11" id="KW-0808">Transferase</keyword>
<comment type="similarity">
    <text evidence="2 11">Belongs to the DPH1/DPH2 family. DPH1 subfamily.</text>
</comment>
<comment type="cofactor">
    <cofactor evidence="11">
        <name>[4Fe-4S] cluster</name>
        <dbReference type="ChEBI" id="CHEBI:49883"/>
    </cofactor>
    <text evidence="11">Binds 1 [4Fe-4S] cluster per subunit. The cluster is coordinated with 3 cysteines and an exchangeable S-adenosyl-L-methionine.</text>
</comment>
<dbReference type="Pfam" id="PF01866">
    <property type="entry name" value="Diphthamide_syn"/>
    <property type="match status" value="1"/>
</dbReference>
<dbReference type="SFLD" id="SFLDS00032">
    <property type="entry name" value="Radical_SAM_3-amino-3-carboxyp"/>
    <property type="match status" value="1"/>
</dbReference>
<evidence type="ECO:0000256" key="2">
    <source>
        <dbReference type="ARBA" id="ARBA00010173"/>
    </source>
</evidence>
<dbReference type="FunFam" id="3.40.50.11860:FF:000002">
    <property type="entry name" value="2-(3-amino-3-carboxypropyl)histidine synthase subunit 1"/>
    <property type="match status" value="1"/>
</dbReference>
<keyword evidence="6 11" id="KW-0949">S-adenosyl-L-methionine</keyword>
<evidence type="ECO:0000256" key="7">
    <source>
        <dbReference type="ARBA" id="ARBA00022723"/>
    </source>
</evidence>
<evidence type="ECO:0000256" key="6">
    <source>
        <dbReference type="ARBA" id="ARBA00022691"/>
    </source>
</evidence>
<evidence type="ECO:0000313" key="13">
    <source>
        <dbReference type="EMBL" id="CAE2231664.1"/>
    </source>
</evidence>
<name>A0A7S4IJV5_9EUKA</name>
<comment type="function">
    <text evidence="11">Catalyzes the first step of diphthamide biosynthesis, a post-translational modification of histidine which occurs in elongation factor 2.</text>
</comment>
<dbReference type="Gene3D" id="3.40.50.11850">
    <property type="entry name" value="Diphthamide synthesis DPH1/DPH2 domain 2"/>
    <property type="match status" value="1"/>
</dbReference>
<dbReference type="NCBIfam" id="TIGR00322">
    <property type="entry name" value="diphth2_R"/>
    <property type="match status" value="1"/>
</dbReference>
<evidence type="ECO:0000256" key="3">
    <source>
        <dbReference type="ARBA" id="ARBA00012221"/>
    </source>
</evidence>
<keyword evidence="9" id="KW-0411">Iron-sulfur</keyword>
<protein>
    <recommendedName>
        <fullName evidence="4 11">2-(3-amino-3-carboxypropyl)histidine synthase subunit 1</fullName>
        <ecNumber evidence="3 11">2.5.1.108</ecNumber>
    </recommendedName>
</protein>
<evidence type="ECO:0000256" key="5">
    <source>
        <dbReference type="ARBA" id="ARBA00022679"/>
    </source>
</evidence>